<gene>
    <name evidence="13" type="ORF">MNBD_BACTEROID06-1616</name>
</gene>
<evidence type="ECO:0000256" key="11">
    <source>
        <dbReference type="ARBA" id="ARBA00047594"/>
    </source>
</evidence>
<dbReference type="GO" id="GO:0005886">
    <property type="term" value="C:plasma membrane"/>
    <property type="evidence" value="ECO:0007669"/>
    <property type="project" value="UniProtKB-SubCell"/>
</dbReference>
<evidence type="ECO:0000256" key="5">
    <source>
        <dbReference type="ARBA" id="ARBA00022475"/>
    </source>
</evidence>
<keyword evidence="7 13" id="KW-0378">Hydrolase</keyword>
<feature type="transmembrane region" description="Helical" evidence="12">
    <location>
        <begin position="42"/>
        <end position="61"/>
    </location>
</feature>
<evidence type="ECO:0000256" key="2">
    <source>
        <dbReference type="ARBA" id="ARBA00010621"/>
    </source>
</evidence>
<dbReference type="EMBL" id="UOES01000482">
    <property type="protein sequence ID" value="VAW28914.1"/>
    <property type="molecule type" value="Genomic_DNA"/>
</dbReference>
<organism evidence="13">
    <name type="scientific">hydrothermal vent metagenome</name>
    <dbReference type="NCBI Taxonomy" id="652676"/>
    <lineage>
        <taxon>unclassified sequences</taxon>
        <taxon>metagenomes</taxon>
        <taxon>ecological metagenomes</taxon>
    </lineage>
</organism>
<dbReference type="Pfam" id="PF02673">
    <property type="entry name" value="BacA"/>
    <property type="match status" value="1"/>
</dbReference>
<evidence type="ECO:0000256" key="8">
    <source>
        <dbReference type="ARBA" id="ARBA00022989"/>
    </source>
</evidence>
<evidence type="ECO:0000256" key="3">
    <source>
        <dbReference type="ARBA" id="ARBA00012374"/>
    </source>
</evidence>
<feature type="non-terminal residue" evidence="13">
    <location>
        <position position="180"/>
    </location>
</feature>
<evidence type="ECO:0000256" key="9">
    <source>
        <dbReference type="ARBA" id="ARBA00023136"/>
    </source>
</evidence>
<evidence type="ECO:0000256" key="6">
    <source>
        <dbReference type="ARBA" id="ARBA00022692"/>
    </source>
</evidence>
<reference evidence="13" key="1">
    <citation type="submission" date="2018-06" db="EMBL/GenBank/DDBJ databases">
        <authorList>
            <person name="Zhirakovskaya E."/>
        </authorList>
    </citation>
    <scope>NUCLEOTIDE SEQUENCE</scope>
</reference>
<evidence type="ECO:0000256" key="10">
    <source>
        <dbReference type="ARBA" id="ARBA00032707"/>
    </source>
</evidence>
<comment type="catalytic activity">
    <reaction evidence="11">
        <text>di-trans,octa-cis-undecaprenyl diphosphate + H2O = di-trans,octa-cis-undecaprenyl phosphate + phosphate + H(+)</text>
        <dbReference type="Rhea" id="RHEA:28094"/>
        <dbReference type="ChEBI" id="CHEBI:15377"/>
        <dbReference type="ChEBI" id="CHEBI:15378"/>
        <dbReference type="ChEBI" id="CHEBI:43474"/>
        <dbReference type="ChEBI" id="CHEBI:58405"/>
        <dbReference type="ChEBI" id="CHEBI:60392"/>
        <dbReference type="EC" id="3.6.1.27"/>
    </reaction>
</comment>
<name>A0A3B0VAI2_9ZZZZ</name>
<dbReference type="EC" id="3.6.1.27" evidence="3"/>
<dbReference type="AlphaFoldDB" id="A0A3B0VAI2"/>
<comment type="subcellular location">
    <subcellularLocation>
        <location evidence="1">Cell membrane</location>
        <topology evidence="1">Multi-pass membrane protein</topology>
    </subcellularLocation>
</comment>
<keyword evidence="8 12" id="KW-1133">Transmembrane helix</keyword>
<sequence>MSLLEALILGIIQGITEFLPVSSSGHLQIGAAILGIESTDNLLFTIIVHGATVLSTLIVFWKEIVSIFKGLLKFELNEETKLVIYIIISMIPVGIVGVFFESKLEAFFDGQIIFVAAMLMITGFILLATNFLKAKNSSGNLSYTKSSIIGIAQAIAVLPGISRSGATIATALILGVDKEK</sequence>
<evidence type="ECO:0000256" key="4">
    <source>
        <dbReference type="ARBA" id="ARBA00021581"/>
    </source>
</evidence>
<evidence type="ECO:0000313" key="13">
    <source>
        <dbReference type="EMBL" id="VAW28914.1"/>
    </source>
</evidence>
<keyword evidence="9 12" id="KW-0472">Membrane</keyword>
<evidence type="ECO:0000256" key="7">
    <source>
        <dbReference type="ARBA" id="ARBA00022801"/>
    </source>
</evidence>
<evidence type="ECO:0000256" key="1">
    <source>
        <dbReference type="ARBA" id="ARBA00004651"/>
    </source>
</evidence>
<keyword evidence="6 12" id="KW-0812">Transmembrane</keyword>
<proteinExistence type="inferred from homology"/>
<dbReference type="InterPro" id="IPR003824">
    <property type="entry name" value="UppP"/>
</dbReference>
<keyword evidence="5" id="KW-1003">Cell membrane</keyword>
<protein>
    <recommendedName>
        <fullName evidence="4">Undecaprenyl-diphosphatase</fullName>
        <ecNumber evidence="3">3.6.1.27</ecNumber>
    </recommendedName>
    <alternativeName>
        <fullName evidence="10">Undecaprenyl pyrophosphate phosphatase</fullName>
    </alternativeName>
</protein>
<feature type="transmembrane region" description="Helical" evidence="12">
    <location>
        <begin position="112"/>
        <end position="132"/>
    </location>
</feature>
<feature type="transmembrane region" description="Helical" evidence="12">
    <location>
        <begin position="82"/>
        <end position="100"/>
    </location>
</feature>
<comment type="similarity">
    <text evidence="2">Belongs to the UppP family.</text>
</comment>
<accession>A0A3B0VAI2</accession>
<dbReference type="PANTHER" id="PTHR30622:SF2">
    <property type="entry name" value="UNDECAPRENYL-DIPHOSPHATASE"/>
    <property type="match status" value="1"/>
</dbReference>
<evidence type="ECO:0000256" key="12">
    <source>
        <dbReference type="SAM" id="Phobius"/>
    </source>
</evidence>
<dbReference type="GO" id="GO:0050380">
    <property type="term" value="F:undecaprenyl-diphosphatase activity"/>
    <property type="evidence" value="ECO:0007669"/>
    <property type="project" value="UniProtKB-EC"/>
</dbReference>
<dbReference type="PANTHER" id="PTHR30622">
    <property type="entry name" value="UNDECAPRENYL-DIPHOSPHATASE"/>
    <property type="match status" value="1"/>
</dbReference>